<dbReference type="STRING" id="1392250.A0A2I2GQ03"/>
<dbReference type="AlphaFoldDB" id="A0A2I2GQ03"/>
<keyword evidence="2" id="KW-1185">Reference proteome</keyword>
<reference evidence="1 2" key="1">
    <citation type="submission" date="2016-12" db="EMBL/GenBank/DDBJ databases">
        <title>The genomes of Aspergillus section Nigri reveals drivers in fungal speciation.</title>
        <authorList>
            <consortium name="DOE Joint Genome Institute"/>
            <person name="Vesth T.C."/>
            <person name="Nybo J."/>
            <person name="Theobald S."/>
            <person name="Brandl J."/>
            <person name="Frisvad J.C."/>
            <person name="Nielsen K.F."/>
            <person name="Lyhne E.K."/>
            <person name="Kogle M.E."/>
            <person name="Kuo A."/>
            <person name="Riley R."/>
            <person name="Clum A."/>
            <person name="Nolan M."/>
            <person name="Lipzen A."/>
            <person name="Salamov A."/>
            <person name="Henrissat B."/>
            <person name="Wiebenga A."/>
            <person name="De Vries R.P."/>
            <person name="Grigoriev I.V."/>
            <person name="Mortensen U.H."/>
            <person name="Andersen M.R."/>
            <person name="Baker S.E."/>
        </authorList>
    </citation>
    <scope>NUCLEOTIDE SEQUENCE [LARGE SCALE GENOMIC DNA]</scope>
    <source>
        <strain evidence="1 2">IBT 23096</strain>
    </source>
</reference>
<dbReference type="Proteomes" id="UP000234275">
    <property type="component" value="Unassembled WGS sequence"/>
</dbReference>
<sequence>MCGIDGQSGFTFKIWKYYYMAFPDQVETMQIFAKGEPFRDGSSVNVPIVLPPTPYEDGHILIVESATPLTLHQISQREGTIVGRIDCDFSRVPKGWSTIKVNVQCRATIRFEDQDLPCERMLHIAVYEEESSDRRLVGHTRVLMQHPREEEFAMEKKEIPEHMSEKLNFRKVYDVARSKNSSRSSRATLE</sequence>
<dbReference type="GeneID" id="36560448"/>
<accession>A0A2I2GQ03</accession>
<organism evidence="1 2">
    <name type="scientific">Aspergillus steynii IBT 23096</name>
    <dbReference type="NCBI Taxonomy" id="1392250"/>
    <lineage>
        <taxon>Eukaryota</taxon>
        <taxon>Fungi</taxon>
        <taxon>Dikarya</taxon>
        <taxon>Ascomycota</taxon>
        <taxon>Pezizomycotina</taxon>
        <taxon>Eurotiomycetes</taxon>
        <taxon>Eurotiomycetidae</taxon>
        <taxon>Eurotiales</taxon>
        <taxon>Aspergillaceae</taxon>
        <taxon>Aspergillus</taxon>
        <taxon>Aspergillus subgen. Circumdati</taxon>
    </lineage>
</organism>
<name>A0A2I2GQ03_9EURO</name>
<dbReference type="RefSeq" id="XP_024710254.1">
    <property type="nucleotide sequence ID" value="XM_024852750.1"/>
</dbReference>
<dbReference type="EMBL" id="MSFO01000001">
    <property type="protein sequence ID" value="PLB54952.1"/>
    <property type="molecule type" value="Genomic_DNA"/>
</dbReference>
<protein>
    <submittedName>
        <fullName evidence="1">Uncharacterized protein</fullName>
    </submittedName>
</protein>
<evidence type="ECO:0000313" key="1">
    <source>
        <dbReference type="EMBL" id="PLB54952.1"/>
    </source>
</evidence>
<proteinExistence type="predicted"/>
<dbReference type="OrthoDB" id="4456212at2759"/>
<dbReference type="VEuPathDB" id="FungiDB:P170DRAFT_470381"/>
<evidence type="ECO:0000313" key="2">
    <source>
        <dbReference type="Proteomes" id="UP000234275"/>
    </source>
</evidence>
<comment type="caution">
    <text evidence="1">The sequence shown here is derived from an EMBL/GenBank/DDBJ whole genome shotgun (WGS) entry which is preliminary data.</text>
</comment>
<gene>
    <name evidence="1" type="ORF">P170DRAFT_470381</name>
</gene>